<dbReference type="InterPro" id="IPR002912">
    <property type="entry name" value="ACT_dom"/>
</dbReference>
<comment type="subunit">
    <text evidence="4 8">Dimer of large and small chains.</text>
</comment>
<dbReference type="NCBIfam" id="TIGR00119">
    <property type="entry name" value="acolac_sm"/>
    <property type="match status" value="1"/>
</dbReference>
<dbReference type="InterPro" id="IPR027271">
    <property type="entry name" value="Acetolactate_synth/TF_NikR_C"/>
</dbReference>
<dbReference type="UniPathway" id="UPA00049">
    <property type="reaction ID" value="UER00059"/>
</dbReference>
<keyword evidence="5 8" id="KW-0028">Amino-acid biosynthesis</keyword>
<proteinExistence type="inferred from homology"/>
<keyword evidence="11" id="KW-1185">Reference proteome</keyword>
<dbReference type="UniPathway" id="UPA00047">
    <property type="reaction ID" value="UER00055"/>
</dbReference>
<evidence type="ECO:0000256" key="2">
    <source>
        <dbReference type="ARBA" id="ARBA00005025"/>
    </source>
</evidence>
<dbReference type="GO" id="GO:1990610">
    <property type="term" value="F:acetolactate synthase regulator activity"/>
    <property type="evidence" value="ECO:0007669"/>
    <property type="project" value="UniProtKB-UniRule"/>
</dbReference>
<evidence type="ECO:0000313" key="11">
    <source>
        <dbReference type="Proteomes" id="UP000298636"/>
    </source>
</evidence>
<feature type="domain" description="ACT" evidence="9">
    <location>
        <begin position="12"/>
        <end position="86"/>
    </location>
</feature>
<dbReference type="SUPFAM" id="SSF55021">
    <property type="entry name" value="ACT-like"/>
    <property type="match status" value="2"/>
</dbReference>
<comment type="pathway">
    <text evidence="2 8">Amino-acid biosynthesis; L-valine biosynthesis; L-valine from pyruvate: step 1/4.</text>
</comment>
<dbReference type="CDD" id="cd04878">
    <property type="entry name" value="ACT_AHAS"/>
    <property type="match status" value="1"/>
</dbReference>
<dbReference type="PROSITE" id="PS51671">
    <property type="entry name" value="ACT"/>
    <property type="match status" value="1"/>
</dbReference>
<evidence type="ECO:0000256" key="5">
    <source>
        <dbReference type="ARBA" id="ARBA00022605"/>
    </source>
</evidence>
<evidence type="ECO:0000256" key="3">
    <source>
        <dbReference type="ARBA" id="ARBA00006341"/>
    </source>
</evidence>
<dbReference type="GO" id="GO:0003984">
    <property type="term" value="F:acetolactate synthase activity"/>
    <property type="evidence" value="ECO:0007669"/>
    <property type="project" value="UniProtKB-UniRule"/>
</dbReference>
<dbReference type="Pfam" id="PF13710">
    <property type="entry name" value="ACT_5"/>
    <property type="match status" value="1"/>
</dbReference>
<evidence type="ECO:0000256" key="7">
    <source>
        <dbReference type="ARBA" id="ARBA00048670"/>
    </source>
</evidence>
<evidence type="ECO:0000313" key="10">
    <source>
        <dbReference type="EMBL" id="QCI26329.1"/>
    </source>
</evidence>
<dbReference type="Pfam" id="PF10369">
    <property type="entry name" value="ALS_ss_C"/>
    <property type="match status" value="1"/>
</dbReference>
<evidence type="ECO:0000256" key="1">
    <source>
        <dbReference type="ARBA" id="ARBA00004974"/>
    </source>
</evidence>
<dbReference type="PANTHER" id="PTHR30239:SF0">
    <property type="entry name" value="ACETOLACTATE SYNTHASE SMALL SUBUNIT 1, CHLOROPLASTIC"/>
    <property type="match status" value="1"/>
</dbReference>
<sequence length="166" mass="19302">MKCDLKNNKKTILSILLENESGSLSRIIGLFTHKGYHIESMNVNLTNKNKIFQVIIKTIGNQKTIEQIEKQLYKLINVLQVIKIIPNQSIEREIMIIKIHNTNKEKKIEIYQIIKIFKGRIIHFTLNEYIIQISGTQKKINTFIKIIKNISKITTISRSSIISINK</sequence>
<dbReference type="InterPro" id="IPR019455">
    <property type="entry name" value="Acetolactate_synth_ssu_C"/>
</dbReference>
<evidence type="ECO:0000256" key="6">
    <source>
        <dbReference type="ARBA" id="ARBA00023304"/>
    </source>
</evidence>
<dbReference type="GO" id="GO:0005829">
    <property type="term" value="C:cytosol"/>
    <property type="evidence" value="ECO:0007669"/>
    <property type="project" value="TreeGrafter"/>
</dbReference>
<dbReference type="OrthoDB" id="9787365at2"/>
<accession>A0A4D6YA82</accession>
<dbReference type="NCBIfam" id="NF008864">
    <property type="entry name" value="PRK11895.1"/>
    <property type="match status" value="1"/>
</dbReference>
<dbReference type="Gene3D" id="3.30.70.260">
    <property type="match status" value="1"/>
</dbReference>
<dbReference type="AlphaFoldDB" id="A0A4D6YA82"/>
<gene>
    <name evidence="10" type="primary">ilvN</name>
    <name evidence="10" type="ORF">D9V79_00720</name>
</gene>
<name>A0A4D6YA82_9GAMM</name>
<dbReference type="Proteomes" id="UP000298636">
    <property type="component" value="Chromosome"/>
</dbReference>
<dbReference type="RefSeq" id="WP_158351726.1">
    <property type="nucleotide sequence ID" value="NZ_CP032998.1"/>
</dbReference>
<dbReference type="EMBL" id="CP032998">
    <property type="protein sequence ID" value="QCI26329.1"/>
    <property type="molecule type" value="Genomic_DNA"/>
</dbReference>
<dbReference type="PANTHER" id="PTHR30239">
    <property type="entry name" value="ACETOLACTATE SYNTHASE SMALL SUBUNIT"/>
    <property type="match status" value="1"/>
</dbReference>
<protein>
    <recommendedName>
        <fullName evidence="8">Acetolactate synthase small subunit</fullName>
        <shortName evidence="8">AHAS</shortName>
        <shortName evidence="8">ALS</shortName>
        <ecNumber evidence="8">2.2.1.6</ecNumber>
    </recommendedName>
    <alternativeName>
        <fullName evidence="8">Acetohydroxy-acid synthase small subunit</fullName>
    </alternativeName>
</protein>
<dbReference type="EC" id="2.2.1.6" evidence="8"/>
<dbReference type="InterPro" id="IPR039557">
    <property type="entry name" value="AHAS_ACT"/>
</dbReference>
<comment type="pathway">
    <text evidence="1 8">Amino-acid biosynthesis; L-isoleucine biosynthesis; L-isoleucine from 2-oxobutanoate: step 1/4.</text>
</comment>
<dbReference type="Gene3D" id="3.30.70.1150">
    <property type="entry name" value="ACT-like. Chain A, domain 2"/>
    <property type="match status" value="1"/>
</dbReference>
<dbReference type="InterPro" id="IPR004789">
    <property type="entry name" value="Acetalactate_synth_ssu"/>
</dbReference>
<organism evidence="10 11">
    <name type="scientific">Buchnera aphidicola</name>
    <name type="common">Stegophylla sp.</name>
    <dbReference type="NCBI Taxonomy" id="2315800"/>
    <lineage>
        <taxon>Bacteria</taxon>
        <taxon>Pseudomonadati</taxon>
        <taxon>Pseudomonadota</taxon>
        <taxon>Gammaproteobacteria</taxon>
        <taxon>Enterobacterales</taxon>
        <taxon>Erwiniaceae</taxon>
        <taxon>Buchnera</taxon>
    </lineage>
</organism>
<reference evidence="10 11" key="1">
    <citation type="submission" date="2018-10" db="EMBL/GenBank/DDBJ databases">
        <title>Comparative functional genomics of the obligate endosymbiont Buchnera aphidicola.</title>
        <authorList>
            <person name="Chong R.A."/>
        </authorList>
    </citation>
    <scope>NUCLEOTIDE SEQUENCE [LARGE SCALE GENOMIC DNA]</scope>
    <source>
        <strain evidence="10 11">Ssp</strain>
    </source>
</reference>
<dbReference type="GO" id="GO:0009099">
    <property type="term" value="P:L-valine biosynthetic process"/>
    <property type="evidence" value="ECO:0007669"/>
    <property type="project" value="UniProtKB-UniRule"/>
</dbReference>
<comment type="function">
    <text evidence="8">Catalyzes the conversion of 2 pyruvate molecules into acetolactate in the first common step of the biosynthetic pathway of the branched-amino acids such as leucine, isoleucine, and valine.</text>
</comment>
<dbReference type="GO" id="GO:0009097">
    <property type="term" value="P:isoleucine biosynthetic process"/>
    <property type="evidence" value="ECO:0007669"/>
    <property type="project" value="UniProtKB-UniRule"/>
</dbReference>
<keyword evidence="8 10" id="KW-0808">Transferase</keyword>
<evidence type="ECO:0000259" key="9">
    <source>
        <dbReference type="PROSITE" id="PS51671"/>
    </source>
</evidence>
<comment type="similarity">
    <text evidence="3 8">Belongs to the acetolactate synthase small subunit family.</text>
</comment>
<comment type="catalytic activity">
    <reaction evidence="7 8">
        <text>2 pyruvate + H(+) = (2S)-2-acetolactate + CO2</text>
        <dbReference type="Rhea" id="RHEA:25249"/>
        <dbReference type="ChEBI" id="CHEBI:15361"/>
        <dbReference type="ChEBI" id="CHEBI:15378"/>
        <dbReference type="ChEBI" id="CHEBI:16526"/>
        <dbReference type="ChEBI" id="CHEBI:58476"/>
        <dbReference type="EC" id="2.2.1.6"/>
    </reaction>
</comment>
<evidence type="ECO:0000256" key="8">
    <source>
        <dbReference type="RuleBase" id="RU368092"/>
    </source>
</evidence>
<keyword evidence="6 8" id="KW-0100">Branched-chain amino acid biosynthesis</keyword>
<evidence type="ECO:0000256" key="4">
    <source>
        <dbReference type="ARBA" id="ARBA00011744"/>
    </source>
</evidence>
<dbReference type="InterPro" id="IPR045865">
    <property type="entry name" value="ACT-like_dom_sf"/>
</dbReference>